<evidence type="ECO:0000313" key="3">
    <source>
        <dbReference type="Proteomes" id="UP000554766"/>
    </source>
</evidence>
<dbReference type="Gene3D" id="3.20.20.220">
    <property type="match status" value="1"/>
</dbReference>
<evidence type="ECO:0000256" key="1">
    <source>
        <dbReference type="ARBA" id="ARBA00023002"/>
    </source>
</evidence>
<reference evidence="2 3" key="1">
    <citation type="journal article" date="2020" name="Nat. Commun.">
        <title>The structures of two archaeal type IV pili illuminate evolutionary relationships.</title>
        <authorList>
            <person name="Wang F."/>
            <person name="Baquero D.P."/>
            <person name="Su Z."/>
            <person name="Beltran L.C."/>
            <person name="Prangishvili D."/>
            <person name="Krupovic M."/>
            <person name="Egelman E.H."/>
        </authorList>
    </citation>
    <scope>NUCLEOTIDE SEQUENCE [LARGE SCALE GENOMIC DNA]</scope>
    <source>
        <strain evidence="2 3">2GA</strain>
    </source>
</reference>
<dbReference type="GO" id="GO:0016491">
    <property type="term" value="F:oxidoreductase activity"/>
    <property type="evidence" value="ECO:0007669"/>
    <property type="project" value="UniProtKB-KW"/>
</dbReference>
<comment type="caution">
    <text evidence="2">The sequence shown here is derived from an EMBL/GenBank/DDBJ whole genome shotgun (WGS) entry which is preliminary data.</text>
</comment>
<proteinExistence type="predicted"/>
<dbReference type="PANTHER" id="PTHR38755">
    <property type="entry name" value="5,10-METHYLENETETRAHYDROFOLATE REDUCTASE"/>
    <property type="match status" value="1"/>
</dbReference>
<organism evidence="2 3">
    <name type="scientific">Pyrobaculum arsenaticum</name>
    <dbReference type="NCBI Taxonomy" id="121277"/>
    <lineage>
        <taxon>Archaea</taxon>
        <taxon>Thermoproteota</taxon>
        <taxon>Thermoprotei</taxon>
        <taxon>Thermoproteales</taxon>
        <taxon>Thermoproteaceae</taxon>
        <taxon>Pyrobaculum</taxon>
    </lineage>
</organism>
<evidence type="ECO:0000313" key="2">
    <source>
        <dbReference type="EMBL" id="NYR14706.1"/>
    </source>
</evidence>
<dbReference type="InterPro" id="IPR029041">
    <property type="entry name" value="FAD-linked_oxidoreductase-like"/>
</dbReference>
<dbReference type="PANTHER" id="PTHR38755:SF1">
    <property type="entry name" value="METHYLENE-TETRAHYDROFOLATE REDUCTASE C-TERMINAL DOMAIN-CONTAINING PROTEIN"/>
    <property type="match status" value="1"/>
</dbReference>
<accession>A0A7L4PA16</accession>
<dbReference type="GeneID" id="5055798"/>
<keyword evidence="3" id="KW-1185">Reference proteome</keyword>
<dbReference type="EMBL" id="JAAVJF010000001">
    <property type="protein sequence ID" value="NYR14706.1"/>
    <property type="molecule type" value="Genomic_DNA"/>
</dbReference>
<dbReference type="RefSeq" id="WP_011900257.1">
    <property type="nucleotide sequence ID" value="NZ_JAAVJF010000001.1"/>
</dbReference>
<dbReference type="AlphaFoldDB" id="A0A7L4PA16"/>
<dbReference type="SUPFAM" id="SSF51730">
    <property type="entry name" value="FAD-linked oxidoreductase"/>
    <property type="match status" value="1"/>
</dbReference>
<keyword evidence="1" id="KW-0560">Oxidoreductase</keyword>
<dbReference type="OMA" id="ERIIPYI"/>
<gene>
    <name evidence="2" type="ORF">HC235_01735</name>
</gene>
<sequence length="223" mass="24690">MEIIAELAPTLNKDLFLKRLEALRRYVEKVDIPEAPGGRPSAHSLAAGVLAKQVGLEPLVHIRLLDVNMTAFKSLLGGARLLDIEYVVVLQGDPPAEGRPVGEIATEEAVLVAKKMGFKTGALLSLRRDYKQRLKVGADFYLALHLREAWQLADLPQVVYPYILVKTEKNFDLLERLGQTAVSTREALELVRKLEGLAPGVVLSVPRDFQTLLGLLQEVKIRP</sequence>
<protein>
    <submittedName>
        <fullName evidence="2">5,10-methylenetetrahydrofolate reductase</fullName>
    </submittedName>
</protein>
<dbReference type="Proteomes" id="UP000554766">
    <property type="component" value="Unassembled WGS sequence"/>
</dbReference>
<name>A0A7L4PA16_9CREN</name>